<dbReference type="PANTHER" id="PTHR21071">
    <property type="entry name" value="UDP-N-ACETYLENOLPYRUVOYLGLUCOSAMINE REDUCTASE"/>
    <property type="match status" value="1"/>
</dbReference>
<evidence type="ECO:0000256" key="5">
    <source>
        <dbReference type="ARBA" id="ARBA00010485"/>
    </source>
</evidence>
<dbReference type="InterPro" id="IPR036318">
    <property type="entry name" value="FAD-bd_PCMH-like_sf"/>
</dbReference>
<dbReference type="PANTHER" id="PTHR21071:SF4">
    <property type="entry name" value="UDP-N-ACETYLENOLPYRUVOYLGLUCOSAMINE REDUCTASE"/>
    <property type="match status" value="1"/>
</dbReference>
<evidence type="ECO:0000256" key="3">
    <source>
        <dbReference type="ARBA" id="ARBA00004496"/>
    </source>
</evidence>
<dbReference type="AlphaFoldDB" id="A0A432YUD2"/>
<dbReference type="Pfam" id="PF02873">
    <property type="entry name" value="MurB_C"/>
    <property type="match status" value="1"/>
</dbReference>
<dbReference type="Pfam" id="PF01565">
    <property type="entry name" value="FAD_binding_4"/>
    <property type="match status" value="1"/>
</dbReference>
<dbReference type="InterPro" id="IPR016169">
    <property type="entry name" value="FAD-bd_PCMH_sub2"/>
</dbReference>
<reference evidence="22 23" key="1">
    <citation type="journal article" date="2011" name="Front. Microbiol.">
        <title>Genomic signatures of strain selection and enhancement in Bacillus atrophaeus var. globigii, a historical biowarfare simulant.</title>
        <authorList>
            <person name="Gibbons H.S."/>
            <person name="Broomall S.M."/>
            <person name="McNew L.A."/>
            <person name="Daligault H."/>
            <person name="Chapman C."/>
            <person name="Bruce D."/>
            <person name="Karavis M."/>
            <person name="Krepps M."/>
            <person name="McGregor P.A."/>
            <person name="Hong C."/>
            <person name="Park K.H."/>
            <person name="Akmal A."/>
            <person name="Feldman A."/>
            <person name="Lin J.S."/>
            <person name="Chang W.E."/>
            <person name="Higgs B.W."/>
            <person name="Demirev P."/>
            <person name="Lindquist J."/>
            <person name="Liem A."/>
            <person name="Fochler E."/>
            <person name="Read T.D."/>
            <person name="Tapia R."/>
            <person name="Johnson S."/>
            <person name="Bishop-Lilly K.A."/>
            <person name="Detter C."/>
            <person name="Han C."/>
            <person name="Sozhamannan S."/>
            <person name="Rosenzweig C.N."/>
            <person name="Skowronski E.W."/>
        </authorList>
    </citation>
    <scope>NUCLEOTIDE SEQUENCE [LARGE SCALE GENOMIC DNA]</scope>
    <source>
        <strain evidence="22 23">TPS4-2</strain>
    </source>
</reference>
<keyword evidence="13 20" id="KW-0133">Cell shape</keyword>
<evidence type="ECO:0000313" key="22">
    <source>
        <dbReference type="EMBL" id="RUO66929.1"/>
    </source>
</evidence>
<evidence type="ECO:0000256" key="12">
    <source>
        <dbReference type="ARBA" id="ARBA00022857"/>
    </source>
</evidence>
<evidence type="ECO:0000256" key="17">
    <source>
        <dbReference type="ARBA" id="ARBA00023316"/>
    </source>
</evidence>
<keyword evidence="12 20" id="KW-0521">NADP</keyword>
<feature type="domain" description="FAD-binding PCMH-type" evidence="21">
    <location>
        <begin position="12"/>
        <end position="176"/>
    </location>
</feature>
<evidence type="ECO:0000256" key="16">
    <source>
        <dbReference type="ARBA" id="ARBA00023306"/>
    </source>
</evidence>
<feature type="active site" evidence="20">
    <location>
        <position position="317"/>
    </location>
</feature>
<dbReference type="Gene3D" id="3.90.78.10">
    <property type="entry name" value="UDP-N-acetylenolpyruvoylglucosamine reductase, C-terminal domain"/>
    <property type="match status" value="1"/>
</dbReference>
<evidence type="ECO:0000256" key="20">
    <source>
        <dbReference type="HAMAP-Rule" id="MF_00037"/>
    </source>
</evidence>
<dbReference type="Proteomes" id="UP000288361">
    <property type="component" value="Unassembled WGS sequence"/>
</dbReference>
<dbReference type="UniPathway" id="UPA00219"/>
<comment type="catalytic activity">
    <reaction evidence="19 20">
        <text>UDP-N-acetyl-alpha-D-muramate + NADP(+) = UDP-N-acetyl-3-O-(1-carboxyvinyl)-alpha-D-glucosamine + NADPH + H(+)</text>
        <dbReference type="Rhea" id="RHEA:12248"/>
        <dbReference type="ChEBI" id="CHEBI:15378"/>
        <dbReference type="ChEBI" id="CHEBI:57783"/>
        <dbReference type="ChEBI" id="CHEBI:58349"/>
        <dbReference type="ChEBI" id="CHEBI:68483"/>
        <dbReference type="ChEBI" id="CHEBI:70757"/>
        <dbReference type="EC" id="1.3.1.98"/>
    </reaction>
</comment>
<dbReference type="InterPro" id="IPR016166">
    <property type="entry name" value="FAD-bd_PCMH"/>
</dbReference>
<evidence type="ECO:0000256" key="15">
    <source>
        <dbReference type="ARBA" id="ARBA00023002"/>
    </source>
</evidence>
<dbReference type="Gene3D" id="3.30.43.10">
    <property type="entry name" value="Uridine Diphospho-n-acetylenolpyruvylglucosamine Reductase, domain 2"/>
    <property type="match status" value="1"/>
</dbReference>
<dbReference type="RefSeq" id="WP_126751878.1">
    <property type="nucleotide sequence ID" value="NZ_JBHUMT010000013.1"/>
</dbReference>
<dbReference type="InterPro" id="IPR003170">
    <property type="entry name" value="MurB"/>
</dbReference>
<evidence type="ECO:0000256" key="6">
    <source>
        <dbReference type="ARBA" id="ARBA00012518"/>
    </source>
</evidence>
<dbReference type="InterPro" id="IPR016167">
    <property type="entry name" value="FAD-bd_PCMH_sub1"/>
</dbReference>
<dbReference type="GO" id="GO:0008762">
    <property type="term" value="F:UDP-N-acetylmuramate dehydrogenase activity"/>
    <property type="evidence" value="ECO:0007669"/>
    <property type="project" value="UniProtKB-UniRule"/>
</dbReference>
<dbReference type="PROSITE" id="PS51387">
    <property type="entry name" value="FAD_PCMH"/>
    <property type="match status" value="1"/>
</dbReference>
<evidence type="ECO:0000256" key="1">
    <source>
        <dbReference type="ARBA" id="ARBA00001974"/>
    </source>
</evidence>
<dbReference type="GO" id="GO:0071555">
    <property type="term" value="P:cell wall organization"/>
    <property type="evidence" value="ECO:0007669"/>
    <property type="project" value="UniProtKB-KW"/>
</dbReference>
<keyword evidence="17 20" id="KW-0961">Cell wall biogenesis/degradation</keyword>
<dbReference type="GO" id="GO:0005829">
    <property type="term" value="C:cytosol"/>
    <property type="evidence" value="ECO:0007669"/>
    <property type="project" value="TreeGrafter"/>
</dbReference>
<comment type="function">
    <text evidence="2 20">Cell wall formation.</text>
</comment>
<keyword evidence="8 20" id="KW-0963">Cytoplasm</keyword>
<evidence type="ECO:0000256" key="8">
    <source>
        <dbReference type="ARBA" id="ARBA00022490"/>
    </source>
</evidence>
<protein>
    <recommendedName>
        <fullName evidence="7 20">UDP-N-acetylenolpyruvoylglucosamine reductase</fullName>
        <ecNumber evidence="6 20">1.3.1.98</ecNumber>
    </recommendedName>
    <alternativeName>
        <fullName evidence="18 20">UDP-N-acetylmuramate dehydrogenase</fullName>
    </alternativeName>
</protein>
<feature type="active site" evidence="20">
    <location>
        <position position="153"/>
    </location>
</feature>
<gene>
    <name evidence="20" type="primary">murB</name>
    <name evidence="22" type="ORF">CWI73_05435</name>
</gene>
<dbReference type="EMBL" id="PIQA01000003">
    <property type="protein sequence ID" value="RUO66929.1"/>
    <property type="molecule type" value="Genomic_DNA"/>
</dbReference>
<dbReference type="SUPFAM" id="SSF56194">
    <property type="entry name" value="Uridine diphospho-N-Acetylenolpyruvylglucosamine reductase, MurB, C-terminal domain"/>
    <property type="match status" value="1"/>
</dbReference>
<keyword evidence="16 20" id="KW-0131">Cell cycle</keyword>
<dbReference type="InterPro" id="IPR006094">
    <property type="entry name" value="Oxid_FAD_bind_N"/>
</dbReference>
<evidence type="ECO:0000256" key="9">
    <source>
        <dbReference type="ARBA" id="ARBA00022618"/>
    </source>
</evidence>
<accession>A0A432YUD2</accession>
<evidence type="ECO:0000256" key="4">
    <source>
        <dbReference type="ARBA" id="ARBA00004752"/>
    </source>
</evidence>
<comment type="pathway">
    <text evidence="4 20">Cell wall biogenesis; peptidoglycan biosynthesis.</text>
</comment>
<dbReference type="HAMAP" id="MF_00037">
    <property type="entry name" value="MurB"/>
    <property type="match status" value="1"/>
</dbReference>
<dbReference type="EC" id="1.3.1.98" evidence="6 20"/>
<evidence type="ECO:0000256" key="18">
    <source>
        <dbReference type="ARBA" id="ARBA00031026"/>
    </source>
</evidence>
<comment type="cofactor">
    <cofactor evidence="1 20">
        <name>FAD</name>
        <dbReference type="ChEBI" id="CHEBI:57692"/>
    </cofactor>
</comment>
<keyword evidence="15 20" id="KW-0560">Oxidoreductase</keyword>
<evidence type="ECO:0000256" key="7">
    <source>
        <dbReference type="ARBA" id="ARBA00015188"/>
    </source>
</evidence>
<dbReference type="SUPFAM" id="SSF56176">
    <property type="entry name" value="FAD-binding/transporter-associated domain-like"/>
    <property type="match status" value="1"/>
</dbReference>
<evidence type="ECO:0000256" key="13">
    <source>
        <dbReference type="ARBA" id="ARBA00022960"/>
    </source>
</evidence>
<dbReference type="GO" id="GO:0008360">
    <property type="term" value="P:regulation of cell shape"/>
    <property type="evidence" value="ECO:0007669"/>
    <property type="project" value="UniProtKB-KW"/>
</dbReference>
<keyword evidence="10 20" id="KW-0285">Flavoprotein</keyword>
<evidence type="ECO:0000256" key="19">
    <source>
        <dbReference type="ARBA" id="ARBA00048914"/>
    </source>
</evidence>
<dbReference type="GO" id="GO:0009252">
    <property type="term" value="P:peptidoglycan biosynthetic process"/>
    <property type="evidence" value="ECO:0007669"/>
    <property type="project" value="UniProtKB-UniRule"/>
</dbReference>
<dbReference type="GO" id="GO:0071949">
    <property type="term" value="F:FAD binding"/>
    <property type="evidence" value="ECO:0007669"/>
    <property type="project" value="InterPro"/>
</dbReference>
<evidence type="ECO:0000256" key="11">
    <source>
        <dbReference type="ARBA" id="ARBA00022827"/>
    </source>
</evidence>
<keyword evidence="11 20" id="KW-0274">FAD</keyword>
<sequence length="329" mass="36357">MRDLSNLHTFRLPAQCRNFVEVTSADNLMVLEPQEPWYLLGEGSNTAFIEDFQGTVIHNALKGVQVDELPEYTRVTVAGGENWHELVSQLRSMDINGLENLALIPGSVGAAPVQNIGAYGVEVSQFIELVTAWDVEKRHWAYFTPSDCEFGYRDSIFKQTPGRWFITEVSFLMPKKWHPVTHYAPLNELPEPVTAQAIFDKVIETRRQKLPDPTVTPNAGSFFKNPVVSIEHLKALESKLPGVVSYPVSDSSVKLAAGWLIDKLGLKSLSVGNVGVNPKQALVLVNNGQAQGAELLALAQEIQDRVYDVTGVELEPEVRLVGAQGLIEL</sequence>
<dbReference type="Gene3D" id="3.30.465.10">
    <property type="match status" value="1"/>
</dbReference>
<comment type="caution">
    <text evidence="22">The sequence shown here is derived from an EMBL/GenBank/DDBJ whole genome shotgun (WGS) entry which is preliminary data.</text>
</comment>
<proteinExistence type="inferred from homology"/>
<dbReference type="InterPro" id="IPR036635">
    <property type="entry name" value="MurB_C_sf"/>
</dbReference>
<dbReference type="InterPro" id="IPR011601">
    <property type="entry name" value="MurB_C"/>
</dbReference>
<evidence type="ECO:0000313" key="23">
    <source>
        <dbReference type="Proteomes" id="UP000288361"/>
    </source>
</evidence>
<name>A0A432YUD2_9GAMM</name>
<comment type="similarity">
    <text evidence="5 20">Belongs to the MurB family.</text>
</comment>
<feature type="active site" description="Proton donor" evidence="20">
    <location>
        <position position="221"/>
    </location>
</feature>
<dbReference type="NCBIfam" id="NF000755">
    <property type="entry name" value="PRK00046.1"/>
    <property type="match status" value="1"/>
</dbReference>
<evidence type="ECO:0000256" key="14">
    <source>
        <dbReference type="ARBA" id="ARBA00022984"/>
    </source>
</evidence>
<keyword evidence="9 20" id="KW-0132">Cell division</keyword>
<organism evidence="22 23">
    <name type="scientific">Idiomarina piscisalsi</name>
    <dbReference type="NCBI Taxonomy" id="1096243"/>
    <lineage>
        <taxon>Bacteria</taxon>
        <taxon>Pseudomonadati</taxon>
        <taxon>Pseudomonadota</taxon>
        <taxon>Gammaproteobacteria</taxon>
        <taxon>Alteromonadales</taxon>
        <taxon>Idiomarinaceae</taxon>
        <taxon>Idiomarina</taxon>
    </lineage>
</organism>
<evidence type="ECO:0000259" key="21">
    <source>
        <dbReference type="PROSITE" id="PS51387"/>
    </source>
</evidence>
<evidence type="ECO:0000256" key="10">
    <source>
        <dbReference type="ARBA" id="ARBA00022630"/>
    </source>
</evidence>
<dbReference type="GO" id="GO:0051301">
    <property type="term" value="P:cell division"/>
    <property type="evidence" value="ECO:0007669"/>
    <property type="project" value="UniProtKB-KW"/>
</dbReference>
<evidence type="ECO:0000256" key="2">
    <source>
        <dbReference type="ARBA" id="ARBA00003921"/>
    </source>
</evidence>
<keyword evidence="14 20" id="KW-0573">Peptidoglycan synthesis</keyword>
<comment type="subcellular location">
    <subcellularLocation>
        <location evidence="3 20">Cytoplasm</location>
    </subcellularLocation>
</comment>
<dbReference type="NCBIfam" id="TIGR00179">
    <property type="entry name" value="murB"/>
    <property type="match status" value="1"/>
</dbReference>